<organism evidence="6 7">
    <name type="scientific">Acinetobacter ursingii</name>
    <dbReference type="NCBI Taxonomy" id="108980"/>
    <lineage>
        <taxon>Bacteria</taxon>
        <taxon>Pseudomonadati</taxon>
        <taxon>Pseudomonadota</taxon>
        <taxon>Gammaproteobacteria</taxon>
        <taxon>Moraxellales</taxon>
        <taxon>Moraxellaceae</taxon>
        <taxon>Acinetobacter</taxon>
    </lineage>
</organism>
<name>A0AA46NSJ8_9GAMM</name>
<feature type="DNA-binding region" description="H-T-H motif" evidence="4">
    <location>
        <begin position="32"/>
        <end position="51"/>
    </location>
</feature>
<accession>A0AA46NSJ8</accession>
<evidence type="ECO:0000259" key="5">
    <source>
        <dbReference type="PROSITE" id="PS50977"/>
    </source>
</evidence>
<dbReference type="GO" id="GO:0003677">
    <property type="term" value="F:DNA binding"/>
    <property type="evidence" value="ECO:0007669"/>
    <property type="project" value="UniProtKB-UniRule"/>
</dbReference>
<dbReference type="PANTHER" id="PTHR47506">
    <property type="entry name" value="TRANSCRIPTIONAL REGULATORY PROTEIN"/>
    <property type="match status" value="1"/>
</dbReference>
<protein>
    <submittedName>
        <fullName evidence="6">TetR/AcrR family transcriptional regulator</fullName>
    </submittedName>
</protein>
<proteinExistence type="predicted"/>
<dbReference type="Pfam" id="PF00440">
    <property type="entry name" value="TetR_N"/>
    <property type="match status" value="1"/>
</dbReference>
<evidence type="ECO:0000256" key="2">
    <source>
        <dbReference type="ARBA" id="ARBA00023125"/>
    </source>
</evidence>
<evidence type="ECO:0000256" key="3">
    <source>
        <dbReference type="ARBA" id="ARBA00023163"/>
    </source>
</evidence>
<sequence>MKVSKIQVQENRKKIIEKATQLFRNHGYDGIGIADLMSGAGFTHGGFYKHFDSKTDLVSITVKHGVQQLLHSIHNIDLDQFIHLYVSRSHRDHRDQGCSLTALSCDAARQPDEVKIEFENGIEQLIRFVTDNLQKNQKDNVEGQRKKAISILAESVGAIVLSRACLDDSSLSNEILDACRANLLTQN</sequence>
<dbReference type="RefSeq" id="WP_004988450.1">
    <property type="nucleotide sequence ID" value="NZ_BCMC01000041.1"/>
</dbReference>
<keyword evidence="3" id="KW-0804">Transcription</keyword>
<dbReference type="Gene3D" id="1.10.357.10">
    <property type="entry name" value="Tetracycline Repressor, domain 2"/>
    <property type="match status" value="1"/>
</dbReference>
<evidence type="ECO:0000256" key="4">
    <source>
        <dbReference type="PROSITE-ProRule" id="PRU00335"/>
    </source>
</evidence>
<dbReference type="Gene3D" id="1.10.10.60">
    <property type="entry name" value="Homeodomain-like"/>
    <property type="match status" value="1"/>
</dbReference>
<dbReference type="PRINTS" id="PR00455">
    <property type="entry name" value="HTHTETR"/>
</dbReference>
<dbReference type="SUPFAM" id="SSF48498">
    <property type="entry name" value="Tetracyclin repressor-like, C-terminal domain"/>
    <property type="match status" value="1"/>
</dbReference>
<dbReference type="InterPro" id="IPR001647">
    <property type="entry name" value="HTH_TetR"/>
</dbReference>
<dbReference type="Proteomes" id="UP001164081">
    <property type="component" value="Chromosome"/>
</dbReference>
<keyword evidence="1" id="KW-0805">Transcription regulation</keyword>
<dbReference type="EMBL" id="CP089044">
    <property type="protein sequence ID" value="UYF76690.1"/>
    <property type="molecule type" value="Genomic_DNA"/>
</dbReference>
<dbReference type="InterPro" id="IPR009057">
    <property type="entry name" value="Homeodomain-like_sf"/>
</dbReference>
<keyword evidence="2 4" id="KW-0238">DNA-binding</keyword>
<dbReference type="PANTHER" id="PTHR47506:SF7">
    <property type="entry name" value="TRANSCRIPTIONAL REGULATORY PROTEIN"/>
    <property type="match status" value="1"/>
</dbReference>
<evidence type="ECO:0000313" key="6">
    <source>
        <dbReference type="EMBL" id="UYF76690.1"/>
    </source>
</evidence>
<evidence type="ECO:0000313" key="7">
    <source>
        <dbReference type="Proteomes" id="UP001164081"/>
    </source>
</evidence>
<reference evidence="6" key="1">
    <citation type="journal article" date="2022" name="J Glob Antimicrob Resist">
        <title>Comparative analysis of IMP-4- and OXA-58-containing plasmids of three carbapenemase-producing Acinetobacter ursingii strains in the Netherlands.</title>
        <authorList>
            <person name="Hendrickx A.P.A."/>
            <person name="Schade R.P."/>
            <person name="Landman F."/>
            <person name="Bosch T."/>
            <person name="Schouls L.M."/>
            <person name="van Dijk K."/>
        </authorList>
    </citation>
    <scope>NUCLEOTIDE SEQUENCE</scope>
    <source>
        <strain evidence="6">RIVM_C010761</strain>
    </source>
</reference>
<dbReference type="InterPro" id="IPR036271">
    <property type="entry name" value="Tet_transcr_reg_TetR-rel_C_sf"/>
</dbReference>
<gene>
    <name evidence="6" type="ORF">LSO58_07405</name>
</gene>
<evidence type="ECO:0000256" key="1">
    <source>
        <dbReference type="ARBA" id="ARBA00023015"/>
    </source>
</evidence>
<dbReference type="AlphaFoldDB" id="A0AA46NSJ8"/>
<dbReference type="SUPFAM" id="SSF46689">
    <property type="entry name" value="Homeodomain-like"/>
    <property type="match status" value="1"/>
</dbReference>
<dbReference type="PROSITE" id="PS50977">
    <property type="entry name" value="HTH_TETR_2"/>
    <property type="match status" value="1"/>
</dbReference>
<feature type="domain" description="HTH tetR-type" evidence="5">
    <location>
        <begin position="9"/>
        <end position="69"/>
    </location>
</feature>